<dbReference type="Pfam" id="PF07690">
    <property type="entry name" value="MFS_1"/>
    <property type="match status" value="1"/>
</dbReference>
<evidence type="ECO:0000256" key="6">
    <source>
        <dbReference type="SAM" id="Phobius"/>
    </source>
</evidence>
<dbReference type="OrthoDB" id="2985014at2759"/>
<evidence type="ECO:0000256" key="2">
    <source>
        <dbReference type="ARBA" id="ARBA00022448"/>
    </source>
</evidence>
<feature type="transmembrane region" description="Helical" evidence="6">
    <location>
        <begin position="389"/>
        <end position="413"/>
    </location>
</feature>
<protein>
    <recommendedName>
        <fullName evidence="9">Major facilitator superfamily (MFS) profile domain-containing protein</fullName>
    </recommendedName>
</protein>
<feature type="transmembrane region" description="Helical" evidence="6">
    <location>
        <begin position="338"/>
        <end position="358"/>
    </location>
</feature>
<dbReference type="GO" id="GO:0022857">
    <property type="term" value="F:transmembrane transporter activity"/>
    <property type="evidence" value="ECO:0007669"/>
    <property type="project" value="InterPro"/>
</dbReference>
<evidence type="ECO:0000313" key="7">
    <source>
        <dbReference type="EMBL" id="KIW34299.1"/>
    </source>
</evidence>
<feature type="transmembrane region" description="Helical" evidence="6">
    <location>
        <begin position="138"/>
        <end position="160"/>
    </location>
</feature>
<reference evidence="7 8" key="1">
    <citation type="submission" date="2015-01" db="EMBL/GenBank/DDBJ databases">
        <title>The Genome Sequence of Cladophialophora immunda CBS83496.</title>
        <authorList>
            <consortium name="The Broad Institute Genomics Platform"/>
            <person name="Cuomo C."/>
            <person name="de Hoog S."/>
            <person name="Gorbushina A."/>
            <person name="Stielow B."/>
            <person name="Teixiera M."/>
            <person name="Abouelleil A."/>
            <person name="Chapman S.B."/>
            <person name="Priest M."/>
            <person name="Young S.K."/>
            <person name="Wortman J."/>
            <person name="Nusbaum C."/>
            <person name="Birren B."/>
        </authorList>
    </citation>
    <scope>NUCLEOTIDE SEQUENCE [LARGE SCALE GENOMIC DNA]</scope>
    <source>
        <strain evidence="7 8">CBS 83496</strain>
    </source>
</reference>
<dbReference type="VEuPathDB" id="FungiDB:PV07_01086"/>
<keyword evidence="4 6" id="KW-1133">Transmembrane helix</keyword>
<feature type="transmembrane region" description="Helical" evidence="6">
    <location>
        <begin position="166"/>
        <end position="186"/>
    </location>
</feature>
<feature type="transmembrane region" description="Helical" evidence="6">
    <location>
        <begin position="425"/>
        <end position="445"/>
    </location>
</feature>
<dbReference type="Gene3D" id="1.20.1250.20">
    <property type="entry name" value="MFS general substrate transporter like domains"/>
    <property type="match status" value="2"/>
</dbReference>
<dbReference type="InterPro" id="IPR036259">
    <property type="entry name" value="MFS_trans_sf"/>
</dbReference>
<feature type="transmembrane region" description="Helical" evidence="6">
    <location>
        <begin position="302"/>
        <end position="326"/>
    </location>
</feature>
<evidence type="ECO:0000256" key="4">
    <source>
        <dbReference type="ARBA" id="ARBA00022989"/>
    </source>
</evidence>
<sequence length="514" mass="56409">MCTAMDSDAVTSGSSVIPLHRAKDDIPLVALTHLEDASNKPVSGISKHLEQARTPEEAKAEKRFVLKTDLIVLPLLASMYFLASLDRGDVGNAAVAGMTDELHLTPHQLSTCITIFYVGYIVFQLPGYLCLRIVRPPVQLGLALMVWGTFNTLICVAKSYQAIAGLRVGVGVGEAFLQAGPLYLSLWYKRDELATRGAIFFGTSAVAGAFNGIIAYGIEKNLDGADGWSAWRWLFLIEGVVSVAWGFVVLLMLPPLPEQVRWGFTEEEKALARRRTIEGYNEPNAQIKPKQILAIFKDRRTYLYIIFYSCTNLSLACFSSFLPVILRSFGYSQLQTQALTIPVFFCAAVSAVGTSLASDRLQQRAHVLLACFVSMGMGWLILICSKSQHLSFAGCFFIGIGTYPSIIIGQVWLNNNTPGFTKRAAALGVLGTVGQCFSIIGTQVYSDPPRYYRGNGFAFGASVVGGIATIALFFDLRNENAKKRRDADTDFARSQRSLGIEDIGNQHPDFYYFT</sequence>
<proteinExistence type="predicted"/>
<comment type="subcellular location">
    <subcellularLocation>
        <location evidence="1">Membrane</location>
        <topology evidence="1">Multi-pass membrane protein</topology>
    </subcellularLocation>
</comment>
<accession>A0A0D2DF13</accession>
<evidence type="ECO:0000256" key="3">
    <source>
        <dbReference type="ARBA" id="ARBA00022692"/>
    </source>
</evidence>
<keyword evidence="2" id="KW-0813">Transport</keyword>
<keyword evidence="8" id="KW-1185">Reference proteome</keyword>
<evidence type="ECO:0000256" key="5">
    <source>
        <dbReference type="ARBA" id="ARBA00023136"/>
    </source>
</evidence>
<dbReference type="Proteomes" id="UP000054466">
    <property type="component" value="Unassembled WGS sequence"/>
</dbReference>
<dbReference type="GeneID" id="27340280"/>
<dbReference type="PANTHER" id="PTHR43791">
    <property type="entry name" value="PERMEASE-RELATED"/>
    <property type="match status" value="1"/>
</dbReference>
<feature type="transmembrane region" description="Helical" evidence="6">
    <location>
        <begin position="457"/>
        <end position="476"/>
    </location>
</feature>
<dbReference type="RefSeq" id="XP_016254515.1">
    <property type="nucleotide sequence ID" value="XM_016387587.1"/>
</dbReference>
<dbReference type="HOGENOM" id="CLU_001265_0_1_1"/>
<keyword evidence="5 6" id="KW-0472">Membrane</keyword>
<feature type="transmembrane region" description="Helical" evidence="6">
    <location>
        <begin position="198"/>
        <end position="218"/>
    </location>
</feature>
<dbReference type="PANTHER" id="PTHR43791:SF36">
    <property type="entry name" value="TRANSPORTER, PUTATIVE (AFU_ORTHOLOGUE AFUA_6G08340)-RELATED"/>
    <property type="match status" value="1"/>
</dbReference>
<organism evidence="7 8">
    <name type="scientific">Cladophialophora immunda</name>
    <dbReference type="NCBI Taxonomy" id="569365"/>
    <lineage>
        <taxon>Eukaryota</taxon>
        <taxon>Fungi</taxon>
        <taxon>Dikarya</taxon>
        <taxon>Ascomycota</taxon>
        <taxon>Pezizomycotina</taxon>
        <taxon>Eurotiomycetes</taxon>
        <taxon>Chaetothyriomycetidae</taxon>
        <taxon>Chaetothyriales</taxon>
        <taxon>Herpotrichiellaceae</taxon>
        <taxon>Cladophialophora</taxon>
    </lineage>
</organism>
<feature type="transmembrane region" description="Helical" evidence="6">
    <location>
        <begin position="108"/>
        <end position="131"/>
    </location>
</feature>
<feature type="transmembrane region" description="Helical" evidence="6">
    <location>
        <begin position="230"/>
        <end position="253"/>
    </location>
</feature>
<dbReference type="AlphaFoldDB" id="A0A0D2DF13"/>
<evidence type="ECO:0000256" key="1">
    <source>
        <dbReference type="ARBA" id="ARBA00004141"/>
    </source>
</evidence>
<dbReference type="InterPro" id="IPR011701">
    <property type="entry name" value="MFS"/>
</dbReference>
<evidence type="ECO:0000313" key="8">
    <source>
        <dbReference type="Proteomes" id="UP000054466"/>
    </source>
</evidence>
<dbReference type="GO" id="GO:0016020">
    <property type="term" value="C:membrane"/>
    <property type="evidence" value="ECO:0007669"/>
    <property type="project" value="UniProtKB-SubCell"/>
</dbReference>
<dbReference type="EMBL" id="KN847040">
    <property type="protein sequence ID" value="KIW34299.1"/>
    <property type="molecule type" value="Genomic_DNA"/>
</dbReference>
<dbReference type="SUPFAM" id="SSF103473">
    <property type="entry name" value="MFS general substrate transporter"/>
    <property type="match status" value="1"/>
</dbReference>
<gene>
    <name evidence="7" type="ORF">PV07_01086</name>
</gene>
<feature type="transmembrane region" description="Helical" evidence="6">
    <location>
        <begin position="365"/>
        <end position="383"/>
    </location>
</feature>
<evidence type="ECO:0008006" key="9">
    <source>
        <dbReference type="Google" id="ProtNLM"/>
    </source>
</evidence>
<keyword evidence="3 6" id="KW-0812">Transmembrane</keyword>
<feature type="transmembrane region" description="Helical" evidence="6">
    <location>
        <begin position="64"/>
        <end position="83"/>
    </location>
</feature>
<name>A0A0D2DF13_9EURO</name>